<sequence length="171" mass="19758">MKEEDFIKLILKRNSLTISENALEGSDVYREIAGITEYIDYGCKITFDNDRCSHGENINAMCCCRGCDTSIGYRASIRQSEIPILAEYFDVKTGYWRKDKGCILPRKYRSEVCLTHKCVRLGILSTIVLGMLRQLKNTPYTILSPHDFIWKDFIKALKKENGYKEPIKINK</sequence>
<dbReference type="EMBL" id="MT143176">
    <property type="protein sequence ID" value="QJA93768.1"/>
    <property type="molecule type" value="Genomic_DNA"/>
</dbReference>
<name>A0A6M3LLF4_9ZZZZ</name>
<dbReference type="AlphaFoldDB" id="A0A6M3LLF4"/>
<reference evidence="1" key="1">
    <citation type="submission" date="2020-03" db="EMBL/GenBank/DDBJ databases">
        <title>The deep terrestrial virosphere.</title>
        <authorList>
            <person name="Holmfeldt K."/>
            <person name="Nilsson E."/>
            <person name="Simone D."/>
            <person name="Lopez-Fernandez M."/>
            <person name="Wu X."/>
            <person name="de Brujin I."/>
            <person name="Lundin D."/>
            <person name="Andersson A."/>
            <person name="Bertilsson S."/>
            <person name="Dopson M."/>
        </authorList>
    </citation>
    <scope>NUCLEOTIDE SEQUENCE</scope>
    <source>
        <strain evidence="1">MM415B04119</strain>
    </source>
</reference>
<organism evidence="1">
    <name type="scientific">viral metagenome</name>
    <dbReference type="NCBI Taxonomy" id="1070528"/>
    <lineage>
        <taxon>unclassified sequences</taxon>
        <taxon>metagenomes</taxon>
        <taxon>organismal metagenomes</taxon>
    </lineage>
</organism>
<gene>
    <name evidence="1" type="ORF">MM415B04119_0002</name>
</gene>
<proteinExistence type="predicted"/>
<protein>
    <submittedName>
        <fullName evidence="1">Uncharacterized protein</fullName>
    </submittedName>
</protein>
<accession>A0A6M3LLF4</accession>
<evidence type="ECO:0000313" key="1">
    <source>
        <dbReference type="EMBL" id="QJA93768.1"/>
    </source>
</evidence>